<dbReference type="RefSeq" id="WP_109710237.1">
    <property type="nucleotide sequence ID" value="NZ_QGDS01000004.1"/>
</dbReference>
<dbReference type="Gene3D" id="1.50.10.10">
    <property type="match status" value="1"/>
</dbReference>
<evidence type="ECO:0000313" key="1">
    <source>
        <dbReference type="EMBL" id="SUQ13892.1"/>
    </source>
</evidence>
<proteinExistence type="predicted"/>
<dbReference type="GO" id="GO:0004553">
    <property type="term" value="F:hydrolase activity, hydrolyzing O-glycosyl compounds"/>
    <property type="evidence" value="ECO:0007669"/>
    <property type="project" value="TreeGrafter"/>
</dbReference>
<dbReference type="PANTHER" id="PTHR31616">
    <property type="entry name" value="TREHALASE"/>
    <property type="match status" value="1"/>
</dbReference>
<gene>
    <name evidence="1" type="ORF">SAMN05216529_104203</name>
</gene>
<organism evidence="1 2">
    <name type="scientific">Faecalicatena contorta</name>
    <dbReference type="NCBI Taxonomy" id="39482"/>
    <lineage>
        <taxon>Bacteria</taxon>
        <taxon>Bacillati</taxon>
        <taxon>Bacillota</taxon>
        <taxon>Clostridia</taxon>
        <taxon>Lachnospirales</taxon>
        <taxon>Lachnospiraceae</taxon>
        <taxon>Faecalicatena</taxon>
    </lineage>
</organism>
<dbReference type="SUPFAM" id="SSF48208">
    <property type="entry name" value="Six-hairpin glycosidases"/>
    <property type="match status" value="1"/>
</dbReference>
<dbReference type="AlphaFoldDB" id="A0A316A1A2"/>
<keyword evidence="2" id="KW-1185">Reference proteome</keyword>
<dbReference type="PANTHER" id="PTHR31616:SF0">
    <property type="entry name" value="GLUCAN 1,4-ALPHA-GLUCOSIDASE"/>
    <property type="match status" value="1"/>
</dbReference>
<sequence>MEREQYTGIGLIGNENIASIYTVNNGIVDINGTGIYHLFYKEYDHDLLQSAVTMVKIEDTLYYGNKKWKAHTHPEHIRPYQTRVEEHHRYVDTFQLEEHDLIKQDQIYAYGKNRLVFECSISNESNKSQRLTCYGYAAVRNGRQIHSKLSEQGDILIHTGNVHIGMIAQGKMEQYMVEDSPTDFAYQTFLDVMKRKEQKEAVHTDCRLGCVSGEEFTVLPGETVVYRWALIFADSSQELHQDIQEYQMEDAREAAGSFWRSWLTEGIIDTQDRPEEFKDMAYTNLIALKAVCVGGYIPADLTGHYFCNQMPCYYARDSIMVARAFLLAGHVRECESILCYLIERKRKENGEFYQRYDGRGRPNEGANNNVFHQLDSIGYFCRIIYEFYQITGKLLIAEKLLISLIEVLEGAQTKWGMVGAEGGVNEGVFGGAFITSSNMFIYGGIDAAKELFSLYGNEKYEEKCKKLCIRIYAGIQTTFNQEIGRYDYGYVDYHDHIVKKYDTPQYFGPLYGYPNDENMQKTHTYLLKYASFFEDGIGYSEQEYHHGPWLFNTLACAEYCKKYGSLEEYSRKLSWCVLHSNAYGLLPEAVDANQEERCYINPLTWACAEFVSAYFIC</sequence>
<dbReference type="OrthoDB" id="2064283at2"/>
<dbReference type="GO" id="GO:0005975">
    <property type="term" value="P:carbohydrate metabolic process"/>
    <property type="evidence" value="ECO:0007669"/>
    <property type="project" value="InterPro"/>
</dbReference>
<name>A0A316A1A2_9FIRM</name>
<protein>
    <submittedName>
        <fullName evidence="1">Glucoamylase (Glucan-1,4-alpha-glucosidase), GH15 family</fullName>
    </submittedName>
</protein>
<dbReference type="InterPro" id="IPR008928">
    <property type="entry name" value="6-hairpin_glycosidase_sf"/>
</dbReference>
<dbReference type="EMBL" id="UHJJ01000004">
    <property type="protein sequence ID" value="SUQ13892.1"/>
    <property type="molecule type" value="Genomic_DNA"/>
</dbReference>
<reference evidence="2" key="1">
    <citation type="submission" date="2017-07" db="EMBL/GenBank/DDBJ databases">
        <authorList>
            <person name="Varghese N."/>
            <person name="Submissions S."/>
        </authorList>
    </citation>
    <scope>NUCLEOTIDE SEQUENCE [LARGE SCALE GENOMIC DNA]</scope>
    <source>
        <strain evidence="2">NLAE-zl-C134</strain>
    </source>
</reference>
<dbReference type="InterPro" id="IPR012341">
    <property type="entry name" value="6hp_glycosidase-like_sf"/>
</dbReference>
<dbReference type="Proteomes" id="UP000254051">
    <property type="component" value="Unassembled WGS sequence"/>
</dbReference>
<accession>A0A316A1A2</accession>
<evidence type="ECO:0000313" key="2">
    <source>
        <dbReference type="Proteomes" id="UP000254051"/>
    </source>
</evidence>